<keyword evidence="7" id="KW-0902">Two-component regulatory system</keyword>
<dbReference type="SUPFAM" id="SSF55874">
    <property type="entry name" value="ATPase domain of HSP90 chaperone/DNA topoisomerase II/histidine kinase"/>
    <property type="match status" value="1"/>
</dbReference>
<dbReference type="EC" id="2.7.13.3" evidence="2"/>
<dbReference type="SMART" id="SM00065">
    <property type="entry name" value="GAF"/>
    <property type="match status" value="1"/>
</dbReference>
<dbReference type="Gene3D" id="3.30.450.40">
    <property type="match status" value="1"/>
</dbReference>
<dbReference type="PANTHER" id="PTHR42878:SF7">
    <property type="entry name" value="SENSOR HISTIDINE KINASE GLRK"/>
    <property type="match status" value="1"/>
</dbReference>
<dbReference type="SUPFAM" id="SSF47384">
    <property type="entry name" value="Homodimeric domain of signal transducing histidine kinase"/>
    <property type="match status" value="1"/>
</dbReference>
<gene>
    <name evidence="9" type="ORF">MNBD_NITROSPINAE04-601</name>
</gene>
<name>A0A3B1BL44_9ZZZZ</name>
<comment type="catalytic activity">
    <reaction evidence="1">
        <text>ATP + protein L-histidine = ADP + protein N-phospho-L-histidine.</text>
        <dbReference type="EC" id="2.7.13.3"/>
    </reaction>
</comment>
<organism evidence="9">
    <name type="scientific">hydrothermal vent metagenome</name>
    <dbReference type="NCBI Taxonomy" id="652676"/>
    <lineage>
        <taxon>unclassified sequences</taxon>
        <taxon>metagenomes</taxon>
        <taxon>ecological metagenomes</taxon>
    </lineage>
</organism>
<sequence>MENRIQKVNLLGQYLSSLRSVDEALEMAMIISQDVLGYDYAIVRLLEKDILKAVKWIGFPREAAELVIRVGEGISGEVAKTGRAVLVTDTSKDPRFLMGVEGCKSELCAPMIYDGKTVGVFNVESAKRGFFTETDRHLLETLASQLTTSFESARLREELARAEKMSVVGSFASSILHDIRNDIHSLNISADMLKSSQSDGEMIMTISNVVKKSADNIYSLVEDVFEFLKTGGAPMTKKRAKLGDLFENVVEQIRSQAPDDIEIKLNLTDSLELDMDKRQVRRALLNLGKNAVEAMPDGGTLGFNVRREGKVAVMEISDTGVGIGKDNLEKIWEPLFSYGKKQGTGLGMAIVQQIINDHGWGISLKSEPGKGSTFTIKAPYS</sequence>
<dbReference type="InterPro" id="IPR004358">
    <property type="entry name" value="Sig_transdc_His_kin-like_C"/>
</dbReference>
<evidence type="ECO:0000256" key="3">
    <source>
        <dbReference type="ARBA" id="ARBA00022679"/>
    </source>
</evidence>
<reference evidence="9" key="1">
    <citation type="submission" date="2018-06" db="EMBL/GenBank/DDBJ databases">
        <authorList>
            <person name="Zhirakovskaya E."/>
        </authorList>
    </citation>
    <scope>NUCLEOTIDE SEQUENCE</scope>
</reference>
<dbReference type="InterPro" id="IPR050351">
    <property type="entry name" value="BphY/WalK/GraS-like"/>
</dbReference>
<dbReference type="SUPFAM" id="SSF55781">
    <property type="entry name" value="GAF domain-like"/>
    <property type="match status" value="1"/>
</dbReference>
<evidence type="ECO:0000256" key="1">
    <source>
        <dbReference type="ARBA" id="ARBA00000085"/>
    </source>
</evidence>
<keyword evidence="6" id="KW-0067">ATP-binding</keyword>
<evidence type="ECO:0000256" key="5">
    <source>
        <dbReference type="ARBA" id="ARBA00022777"/>
    </source>
</evidence>
<dbReference type="EMBL" id="UOGA01000142">
    <property type="protein sequence ID" value="VAX19016.1"/>
    <property type="molecule type" value="Genomic_DNA"/>
</dbReference>
<feature type="domain" description="Histidine kinase" evidence="8">
    <location>
        <begin position="174"/>
        <end position="381"/>
    </location>
</feature>
<dbReference type="GO" id="GO:0007234">
    <property type="term" value="P:osmosensory signaling via phosphorelay pathway"/>
    <property type="evidence" value="ECO:0007669"/>
    <property type="project" value="TreeGrafter"/>
</dbReference>
<evidence type="ECO:0000259" key="8">
    <source>
        <dbReference type="PROSITE" id="PS50109"/>
    </source>
</evidence>
<dbReference type="Pfam" id="PF13185">
    <property type="entry name" value="GAF_2"/>
    <property type="match status" value="1"/>
</dbReference>
<keyword evidence="4" id="KW-0547">Nucleotide-binding</keyword>
<proteinExistence type="predicted"/>
<keyword evidence="3" id="KW-0808">Transferase</keyword>
<dbReference type="InterPro" id="IPR029016">
    <property type="entry name" value="GAF-like_dom_sf"/>
</dbReference>
<dbReference type="SMART" id="SM00387">
    <property type="entry name" value="HATPase_c"/>
    <property type="match status" value="1"/>
</dbReference>
<dbReference type="PRINTS" id="PR00344">
    <property type="entry name" value="BCTRLSENSOR"/>
</dbReference>
<dbReference type="PROSITE" id="PS50109">
    <property type="entry name" value="HIS_KIN"/>
    <property type="match status" value="1"/>
</dbReference>
<dbReference type="InterPro" id="IPR005467">
    <property type="entry name" value="His_kinase_dom"/>
</dbReference>
<dbReference type="InterPro" id="IPR036097">
    <property type="entry name" value="HisK_dim/P_sf"/>
</dbReference>
<dbReference type="Pfam" id="PF02518">
    <property type="entry name" value="HATPase_c"/>
    <property type="match status" value="1"/>
</dbReference>
<protein>
    <recommendedName>
        <fullName evidence="2">histidine kinase</fullName>
        <ecNumber evidence="2">2.7.13.3</ecNumber>
    </recommendedName>
</protein>
<dbReference type="Gene3D" id="1.10.287.130">
    <property type="match status" value="1"/>
</dbReference>
<dbReference type="InterPro" id="IPR003594">
    <property type="entry name" value="HATPase_dom"/>
</dbReference>
<dbReference type="GO" id="GO:0005524">
    <property type="term" value="F:ATP binding"/>
    <property type="evidence" value="ECO:0007669"/>
    <property type="project" value="UniProtKB-KW"/>
</dbReference>
<dbReference type="GO" id="GO:0000155">
    <property type="term" value="F:phosphorelay sensor kinase activity"/>
    <property type="evidence" value="ECO:0007669"/>
    <property type="project" value="InterPro"/>
</dbReference>
<evidence type="ECO:0000313" key="9">
    <source>
        <dbReference type="EMBL" id="VAX19016.1"/>
    </source>
</evidence>
<evidence type="ECO:0000256" key="4">
    <source>
        <dbReference type="ARBA" id="ARBA00022741"/>
    </source>
</evidence>
<accession>A0A3B1BL44</accession>
<dbReference type="InterPro" id="IPR003018">
    <property type="entry name" value="GAF"/>
</dbReference>
<evidence type="ECO:0000256" key="6">
    <source>
        <dbReference type="ARBA" id="ARBA00022840"/>
    </source>
</evidence>
<keyword evidence="5" id="KW-0418">Kinase</keyword>
<dbReference type="GO" id="GO:0030295">
    <property type="term" value="F:protein kinase activator activity"/>
    <property type="evidence" value="ECO:0007669"/>
    <property type="project" value="TreeGrafter"/>
</dbReference>
<dbReference type="AlphaFoldDB" id="A0A3B1BL44"/>
<dbReference type="GO" id="GO:0000156">
    <property type="term" value="F:phosphorelay response regulator activity"/>
    <property type="evidence" value="ECO:0007669"/>
    <property type="project" value="TreeGrafter"/>
</dbReference>
<evidence type="ECO:0000256" key="7">
    <source>
        <dbReference type="ARBA" id="ARBA00023012"/>
    </source>
</evidence>
<dbReference type="PANTHER" id="PTHR42878">
    <property type="entry name" value="TWO-COMPONENT HISTIDINE KINASE"/>
    <property type="match status" value="1"/>
</dbReference>
<dbReference type="Gene3D" id="3.30.565.10">
    <property type="entry name" value="Histidine kinase-like ATPase, C-terminal domain"/>
    <property type="match status" value="1"/>
</dbReference>
<dbReference type="InterPro" id="IPR036890">
    <property type="entry name" value="HATPase_C_sf"/>
</dbReference>
<evidence type="ECO:0000256" key="2">
    <source>
        <dbReference type="ARBA" id="ARBA00012438"/>
    </source>
</evidence>